<dbReference type="EMBL" id="JTDF01002745">
    <property type="protein sequence ID" value="KAF8568488.1"/>
    <property type="molecule type" value="Genomic_DNA"/>
</dbReference>
<comment type="caution">
    <text evidence="2">The sequence shown here is derived from an EMBL/GenBank/DDBJ whole genome shotgun (WGS) entry which is preliminary data.</text>
</comment>
<organism evidence="2 3">
    <name type="scientific">Paragonimus westermani</name>
    <dbReference type="NCBI Taxonomy" id="34504"/>
    <lineage>
        <taxon>Eukaryota</taxon>
        <taxon>Metazoa</taxon>
        <taxon>Spiralia</taxon>
        <taxon>Lophotrochozoa</taxon>
        <taxon>Platyhelminthes</taxon>
        <taxon>Trematoda</taxon>
        <taxon>Digenea</taxon>
        <taxon>Plagiorchiida</taxon>
        <taxon>Troglotremata</taxon>
        <taxon>Troglotrematidae</taxon>
        <taxon>Paragonimus</taxon>
    </lineage>
</organism>
<dbReference type="Proteomes" id="UP000699462">
    <property type="component" value="Unassembled WGS sequence"/>
</dbReference>
<proteinExistence type="predicted"/>
<evidence type="ECO:0000313" key="3">
    <source>
        <dbReference type="Proteomes" id="UP000699462"/>
    </source>
</evidence>
<dbReference type="PANTHER" id="PTHR16078:SF1">
    <property type="entry name" value="COILED-COIL DOMAIN-CONTAINING PROTEIN 87"/>
    <property type="match status" value="1"/>
</dbReference>
<accession>A0A8T0DNA2</accession>
<dbReference type="InterPro" id="IPR037383">
    <property type="entry name" value="CCDC87"/>
</dbReference>
<dbReference type="AlphaFoldDB" id="A0A8T0DNA2"/>
<dbReference type="PANTHER" id="PTHR16078">
    <property type="entry name" value="COILED-COIL DOMAIN-CONTAINING PROTEIN 87"/>
    <property type="match status" value="1"/>
</dbReference>
<keyword evidence="1" id="KW-0175">Coiled coil</keyword>
<name>A0A8T0DNA2_9TREM</name>
<keyword evidence="3" id="KW-1185">Reference proteome</keyword>
<dbReference type="OrthoDB" id="6255439at2759"/>
<protein>
    <submittedName>
        <fullName evidence="2">Uncharacterized protein</fullName>
    </submittedName>
</protein>
<sequence length="405" mass="46849">MSQVDQKTADDMDKNYIKPNEEMDMHAELLKTRTLDHLDPLAQPHRPLLIADFECISVTLKRRCSVLIKEIDFHDDADLGTSLNSLVLVEDKVNQQFQEEILANRRTKIGDDEPTKLTEKEQYLEYLIQTLNSERKHFLSDEIDRCHAYRDAQLKHENGFWNTMTVVPHGLLGEPDDLPEEQMTRAEYIRRLTPAENVVKNFLDQNGSFELSQIQSKLTESWDRLHLPQVEREAFLINLCAILDKRKEFIKKSNVTGTAITLWEKVSKYVSEREALLRKIAELEIAIIQLNASGDKNLARKLASKRPGYEKQLSEITQRIEGPVLKLQDTFKVTVTYKGENYLQRMHHDRSDLLYTIESIRTSLKMKSSDEQSQVTSILDADSYKLEEMDTSNAAMDLFTFAITL</sequence>
<evidence type="ECO:0000313" key="2">
    <source>
        <dbReference type="EMBL" id="KAF8568488.1"/>
    </source>
</evidence>
<gene>
    <name evidence="2" type="ORF">P879_06703</name>
</gene>
<feature type="coiled-coil region" evidence="1">
    <location>
        <begin position="266"/>
        <end position="293"/>
    </location>
</feature>
<reference evidence="2 3" key="1">
    <citation type="submission" date="2019-07" db="EMBL/GenBank/DDBJ databases">
        <title>Annotation for the trematode Paragonimus westermani.</title>
        <authorList>
            <person name="Choi Y.-J."/>
        </authorList>
    </citation>
    <scope>NUCLEOTIDE SEQUENCE [LARGE SCALE GENOMIC DNA]</scope>
    <source>
        <strain evidence="2">180907_Pwestermani</strain>
    </source>
</reference>
<evidence type="ECO:0000256" key="1">
    <source>
        <dbReference type="SAM" id="Coils"/>
    </source>
</evidence>